<keyword evidence="2" id="KW-0804">Transcription</keyword>
<evidence type="ECO:0000313" key="4">
    <source>
        <dbReference type="Proteomes" id="UP001176961"/>
    </source>
</evidence>
<keyword evidence="4" id="KW-1185">Reference proteome</keyword>
<dbReference type="InterPro" id="IPR011990">
    <property type="entry name" value="TPR-like_helical_dom_sf"/>
</dbReference>
<dbReference type="PANTHER" id="PTHR12979:SF5">
    <property type="entry name" value="CCR4-NOT TRANSCRIPTION COMPLEX SUBUNIT 10"/>
    <property type="match status" value="1"/>
</dbReference>
<keyword evidence="2" id="KW-0539">Nucleus</keyword>
<organism evidence="3 4">
    <name type="scientific">Cylicocyclus nassatus</name>
    <name type="common">Nematode worm</name>
    <dbReference type="NCBI Taxonomy" id="53992"/>
    <lineage>
        <taxon>Eukaryota</taxon>
        <taxon>Metazoa</taxon>
        <taxon>Ecdysozoa</taxon>
        <taxon>Nematoda</taxon>
        <taxon>Chromadorea</taxon>
        <taxon>Rhabditida</taxon>
        <taxon>Rhabditina</taxon>
        <taxon>Rhabditomorpha</taxon>
        <taxon>Strongyloidea</taxon>
        <taxon>Strongylidae</taxon>
        <taxon>Cylicocyclus</taxon>
    </lineage>
</organism>
<keyword evidence="2" id="KW-0963">Cytoplasm</keyword>
<keyword evidence="2" id="KW-0810">Translation regulation</keyword>
<protein>
    <recommendedName>
        <fullName evidence="2">CCR4-NOT transcription complex subunit 10</fullName>
    </recommendedName>
</protein>
<dbReference type="SUPFAM" id="SSF48452">
    <property type="entry name" value="TPR-like"/>
    <property type="match status" value="1"/>
</dbReference>
<dbReference type="GO" id="GO:0031047">
    <property type="term" value="P:regulatory ncRNA-mediated gene silencing"/>
    <property type="evidence" value="ECO:0007669"/>
    <property type="project" value="UniProtKB-UniRule"/>
</dbReference>
<dbReference type="GO" id="GO:0006402">
    <property type="term" value="P:mRNA catabolic process"/>
    <property type="evidence" value="ECO:0007669"/>
    <property type="project" value="TreeGrafter"/>
</dbReference>
<evidence type="ECO:0000256" key="1">
    <source>
        <dbReference type="ARBA" id="ARBA00010080"/>
    </source>
</evidence>
<comment type="similarity">
    <text evidence="1 2">Belongs to the CNOT10 family.</text>
</comment>
<evidence type="ECO:0000313" key="3">
    <source>
        <dbReference type="EMBL" id="CAJ0595944.1"/>
    </source>
</evidence>
<comment type="subcellular location">
    <subcellularLocation>
        <location evidence="2">Cytoplasm</location>
    </subcellularLocation>
    <subcellularLocation>
        <location evidence="2">Nucleus</location>
    </subcellularLocation>
</comment>
<dbReference type="GO" id="GO:0005737">
    <property type="term" value="C:cytoplasm"/>
    <property type="evidence" value="ECO:0007669"/>
    <property type="project" value="UniProtKB-SubCell"/>
</dbReference>
<accession>A0AA36GPQ6</accession>
<evidence type="ECO:0000256" key="2">
    <source>
        <dbReference type="RuleBase" id="RU367083"/>
    </source>
</evidence>
<sequence length="331" mass="37280">MPTPVPSTSVPKYGGRNQELTADQVFLLYRKGVTEQRKGNFSLALHCLQPLIPFFCNTPLIWVRIIEIGIRLLYYRDNVNEGRIVEVYGSGRTRRAVLAPKGHSDGPRPSAAFYAQIADQAGITEDYLESIAGVLLSLTHKTKNRQLRITSLSLAAYVALKMRRYHYAADLAHKMIDEEESVGNCSMTASMYLMECMVSTGPFDIALKVMNVESNESQAGECGSYPIWAVINRCIVLCANRKYSEAEALYKEIQESTSANELYRRTVLALGIFIYSKLSRAQDAFQLIEDLRKTQDDEDRHVTRESGRLNTAEDPMLVLARIEAERELPIV</sequence>
<proteinExistence type="inferred from homology"/>
<keyword evidence="2" id="KW-0943">RNA-mediated gene silencing</keyword>
<name>A0AA36GPQ6_CYLNA</name>
<dbReference type="InterPro" id="IPR039740">
    <property type="entry name" value="CNOT10"/>
</dbReference>
<dbReference type="PANTHER" id="PTHR12979">
    <property type="entry name" value="CCR4-NOT TRANSCRIPTION COMPLEX SUBUNIT 10"/>
    <property type="match status" value="1"/>
</dbReference>
<comment type="function">
    <text evidence="2">Component of the CCR4-NOT complex which is one of the major cellular mRNA deadenylases and is linked to various cellular processes including bulk mRNA degradation, miRNA-mediated repression, translational repression during translational initiation and general transcription regulation.</text>
</comment>
<dbReference type="GO" id="GO:0017148">
    <property type="term" value="P:negative regulation of translation"/>
    <property type="evidence" value="ECO:0007669"/>
    <property type="project" value="TreeGrafter"/>
</dbReference>
<dbReference type="EMBL" id="CATQJL010000112">
    <property type="protein sequence ID" value="CAJ0595944.1"/>
    <property type="molecule type" value="Genomic_DNA"/>
</dbReference>
<dbReference type="GO" id="GO:0005634">
    <property type="term" value="C:nucleus"/>
    <property type="evidence" value="ECO:0007669"/>
    <property type="project" value="UniProtKB-SubCell"/>
</dbReference>
<dbReference type="AlphaFoldDB" id="A0AA36GPQ6"/>
<keyword evidence="2" id="KW-0805">Transcription regulation</keyword>
<gene>
    <name evidence="3" type="ORF">CYNAS_LOCUS7927</name>
</gene>
<dbReference type="Proteomes" id="UP001176961">
    <property type="component" value="Unassembled WGS sequence"/>
</dbReference>
<dbReference type="GO" id="GO:0030014">
    <property type="term" value="C:CCR4-NOT complex"/>
    <property type="evidence" value="ECO:0007669"/>
    <property type="project" value="UniProtKB-UniRule"/>
</dbReference>
<comment type="caution">
    <text evidence="3">The sequence shown here is derived from an EMBL/GenBank/DDBJ whole genome shotgun (WGS) entry which is preliminary data.</text>
</comment>
<reference evidence="3" key="1">
    <citation type="submission" date="2023-07" db="EMBL/GenBank/DDBJ databases">
        <authorList>
            <consortium name="CYATHOMIX"/>
        </authorList>
    </citation>
    <scope>NUCLEOTIDE SEQUENCE</scope>
    <source>
        <strain evidence="3">N/A</strain>
    </source>
</reference>